<keyword evidence="1" id="KW-0614">Plasmid</keyword>
<gene>
    <name evidence="1" type="ORF">JFP838_pA0027</name>
</gene>
<organism evidence="1 2">
    <name type="scientific">Clostridium perfringens</name>
    <dbReference type="NCBI Taxonomy" id="1502"/>
    <lineage>
        <taxon>Bacteria</taxon>
        <taxon>Bacillati</taxon>
        <taxon>Bacillota</taxon>
        <taxon>Clostridia</taxon>
        <taxon>Eubacteriales</taxon>
        <taxon>Clostridiaceae</taxon>
        <taxon>Clostridium</taxon>
    </lineage>
</organism>
<dbReference type="AlphaFoldDB" id="A0A140GQY4"/>
<geneLocation type="plasmid" evidence="1 2">
    <name>pJFP838A</name>
</geneLocation>
<name>A0A140GQY4_CLOPF</name>
<reference evidence="1 2" key="1">
    <citation type="journal article" date="2016" name="PLoS ONE">
        <title>Plasmid Characterization and Chromosome Analysis of Two netF+ Clostridium perfringens Isolates Associated with Foal and Canine Necrotizing Enteritis.</title>
        <authorList>
            <person name="Mehdizadeh Gohari I."/>
            <person name="Kropinski A.M."/>
            <person name="Weese S.J."/>
            <person name="Parreira V.R."/>
            <person name="Whitehead A.E."/>
            <person name="Boerlin P."/>
            <person name="Prescott J.F."/>
        </authorList>
    </citation>
    <scope>NUCLEOTIDE SEQUENCE [LARGE SCALE GENOMIC DNA]</scope>
    <source>
        <strain evidence="1 2">JP838</strain>
        <plasmid evidence="2">Plasmid pJFP838A</plasmid>
    </source>
</reference>
<evidence type="ECO:0000313" key="1">
    <source>
        <dbReference type="EMBL" id="AMN30943.1"/>
    </source>
</evidence>
<protein>
    <submittedName>
        <fullName evidence="1">Uncharacterized protein</fullName>
    </submittedName>
</protein>
<accession>A0A140GQY4</accession>
<dbReference type="PATRIC" id="fig|1502.177.peg.3233"/>
<evidence type="ECO:0000313" key="2">
    <source>
        <dbReference type="Proteomes" id="UP000070260"/>
    </source>
</evidence>
<proteinExistence type="predicted"/>
<dbReference type="RefSeq" id="WP_061429553.1">
    <property type="nucleotide sequence ID" value="NZ_CP013615.1"/>
</dbReference>
<dbReference type="Proteomes" id="UP000070260">
    <property type="component" value="Plasmid pJFP838A"/>
</dbReference>
<dbReference type="EMBL" id="CP013615">
    <property type="protein sequence ID" value="AMN30943.1"/>
    <property type="molecule type" value="Genomic_DNA"/>
</dbReference>
<sequence length="115" mass="13852">MKNNINNVTYEKKLTRTVRDMIEQAIINTHSSNRKILVQYFCQDISERYCRCNPSYQLEKMNLDSISKILNSIDAYFDYYFKENKFPFLYEDSLSNYKNLTENKSELEFKLITDI</sequence>